<gene>
    <name evidence="2" type="ORF">AAF712_004347</name>
</gene>
<reference evidence="2 3" key="1">
    <citation type="submission" date="2024-05" db="EMBL/GenBank/DDBJ databases">
        <title>A draft genome resource for the thread blight pathogen Marasmius tenuissimus strain MS-2.</title>
        <authorList>
            <person name="Yulfo-Soto G.E."/>
            <person name="Baruah I.K."/>
            <person name="Amoako-Attah I."/>
            <person name="Bukari Y."/>
            <person name="Meinhardt L.W."/>
            <person name="Bailey B.A."/>
            <person name="Cohen S.P."/>
        </authorList>
    </citation>
    <scope>NUCLEOTIDE SEQUENCE [LARGE SCALE GENOMIC DNA]</scope>
    <source>
        <strain evidence="2 3">MS-2</strain>
    </source>
</reference>
<name>A0ABR3A3S1_9AGAR</name>
<feature type="region of interest" description="Disordered" evidence="1">
    <location>
        <begin position="166"/>
        <end position="274"/>
    </location>
</feature>
<feature type="compositionally biased region" description="Polar residues" evidence="1">
    <location>
        <begin position="16"/>
        <end position="32"/>
    </location>
</feature>
<feature type="region of interest" description="Disordered" evidence="1">
    <location>
        <begin position="16"/>
        <end position="65"/>
    </location>
</feature>
<dbReference type="Proteomes" id="UP001437256">
    <property type="component" value="Unassembled WGS sequence"/>
</dbReference>
<evidence type="ECO:0000256" key="1">
    <source>
        <dbReference type="SAM" id="MobiDB-lite"/>
    </source>
</evidence>
<comment type="caution">
    <text evidence="2">The sequence shown here is derived from an EMBL/GenBank/DDBJ whole genome shotgun (WGS) entry which is preliminary data.</text>
</comment>
<evidence type="ECO:0000313" key="3">
    <source>
        <dbReference type="Proteomes" id="UP001437256"/>
    </source>
</evidence>
<keyword evidence="3" id="KW-1185">Reference proteome</keyword>
<protein>
    <submittedName>
        <fullName evidence="2">Uncharacterized protein</fullName>
    </submittedName>
</protein>
<evidence type="ECO:0000313" key="2">
    <source>
        <dbReference type="EMBL" id="KAL0068631.1"/>
    </source>
</evidence>
<feature type="compositionally biased region" description="Basic and acidic residues" evidence="1">
    <location>
        <begin position="239"/>
        <end position="259"/>
    </location>
</feature>
<sequence>MQVAYRPAVVRRLGPSSLQFRSNSTTASTPNKRSYKSASWGDLSLPGRGEAARDRTTNGSLESGGYLCAITAPSPKKVPVDRPRTGSLAERLKHWSKPASKTPENTSPSSAQLSASGNSDRIQGLKVDETRTVDLSNDLTAWNTAVKKLPSSRTRMNSFAGTDWIPGQEFVKEERPPKRAPNSQRSKRDRRQDDNSFASENRQANRNSQASRNGQVSRNGQARRNGQVSRNDQVSRNGQRRDTQGMSGRDRSRPFIEGKRSRRRAREIEEEEEEEVMEAALVFTGEDAFKPRPGQTEEEWLTEYLLHQPEPEAPKDPQADVDVASGADDIFATQAPISTIALSVPAAAKVSNASPTRILRRHGGDYAHFLPPNAQNTALKDLHILSHAHLVMGKRREMQFTQKTEAIGLIKRISRTRPQKA</sequence>
<dbReference type="EMBL" id="JBBXMP010000017">
    <property type="protein sequence ID" value="KAL0068631.1"/>
    <property type="molecule type" value="Genomic_DNA"/>
</dbReference>
<proteinExistence type="predicted"/>
<feature type="compositionally biased region" description="Polar residues" evidence="1">
    <location>
        <begin position="102"/>
        <end position="121"/>
    </location>
</feature>
<organism evidence="2 3">
    <name type="scientific">Marasmius tenuissimus</name>
    <dbReference type="NCBI Taxonomy" id="585030"/>
    <lineage>
        <taxon>Eukaryota</taxon>
        <taxon>Fungi</taxon>
        <taxon>Dikarya</taxon>
        <taxon>Basidiomycota</taxon>
        <taxon>Agaricomycotina</taxon>
        <taxon>Agaricomycetes</taxon>
        <taxon>Agaricomycetidae</taxon>
        <taxon>Agaricales</taxon>
        <taxon>Marasmiineae</taxon>
        <taxon>Marasmiaceae</taxon>
        <taxon>Marasmius</taxon>
    </lineage>
</organism>
<feature type="region of interest" description="Disordered" evidence="1">
    <location>
        <begin position="90"/>
        <end position="124"/>
    </location>
</feature>
<accession>A0ABR3A3S1</accession>
<feature type="compositionally biased region" description="Polar residues" evidence="1">
    <location>
        <begin position="197"/>
        <end position="237"/>
    </location>
</feature>